<keyword evidence="5" id="KW-0732">Signal</keyword>
<evidence type="ECO:0000256" key="4">
    <source>
        <dbReference type="PROSITE-ProRule" id="PRU00433"/>
    </source>
</evidence>
<dbReference type="PROSITE" id="PS51007">
    <property type="entry name" value="CYTC"/>
    <property type="match status" value="1"/>
</dbReference>
<evidence type="ECO:0000256" key="2">
    <source>
        <dbReference type="ARBA" id="ARBA00022723"/>
    </source>
</evidence>
<dbReference type="GO" id="GO:0046872">
    <property type="term" value="F:metal ion binding"/>
    <property type="evidence" value="ECO:0007669"/>
    <property type="project" value="UniProtKB-KW"/>
</dbReference>
<evidence type="ECO:0000256" key="1">
    <source>
        <dbReference type="ARBA" id="ARBA00022617"/>
    </source>
</evidence>
<organism evidence="7 8">
    <name type="scientific">Hymenobacter ginkgonis</name>
    <dbReference type="NCBI Taxonomy" id="2682976"/>
    <lineage>
        <taxon>Bacteria</taxon>
        <taxon>Pseudomonadati</taxon>
        <taxon>Bacteroidota</taxon>
        <taxon>Cytophagia</taxon>
        <taxon>Cytophagales</taxon>
        <taxon>Hymenobacteraceae</taxon>
        <taxon>Hymenobacter</taxon>
    </lineage>
</organism>
<gene>
    <name evidence="7" type="ORF">GO988_17845</name>
</gene>
<keyword evidence="3 4" id="KW-0408">Iron</keyword>
<dbReference type="GO" id="GO:0004130">
    <property type="term" value="F:cytochrome-c peroxidase activity"/>
    <property type="evidence" value="ECO:0007669"/>
    <property type="project" value="TreeGrafter"/>
</dbReference>
<dbReference type="RefSeq" id="WP_157568021.1">
    <property type="nucleotide sequence ID" value="NZ_WQKZ01000004.1"/>
</dbReference>
<dbReference type="InterPro" id="IPR051395">
    <property type="entry name" value="Cytochrome_c_Peroxidase/MauG"/>
</dbReference>
<feature type="chain" id="PRO_5029709832" description="Cytochrome c domain-containing protein" evidence="5">
    <location>
        <begin position="27"/>
        <end position="518"/>
    </location>
</feature>
<dbReference type="GO" id="GO:0009055">
    <property type="term" value="F:electron transfer activity"/>
    <property type="evidence" value="ECO:0007669"/>
    <property type="project" value="InterPro"/>
</dbReference>
<comment type="caution">
    <text evidence="7">The sequence shown here is derived from an EMBL/GenBank/DDBJ whole genome shotgun (WGS) entry which is preliminary data.</text>
</comment>
<dbReference type="Pfam" id="PF21419">
    <property type="entry name" value="RoxA-like_Cyt-c"/>
    <property type="match status" value="1"/>
</dbReference>
<feature type="domain" description="Cytochrome c" evidence="6">
    <location>
        <begin position="375"/>
        <end position="518"/>
    </location>
</feature>
<dbReference type="PANTHER" id="PTHR30600">
    <property type="entry name" value="CYTOCHROME C PEROXIDASE-RELATED"/>
    <property type="match status" value="1"/>
</dbReference>
<evidence type="ECO:0000313" key="8">
    <source>
        <dbReference type="Proteomes" id="UP000441336"/>
    </source>
</evidence>
<dbReference type="InterPro" id="IPR036909">
    <property type="entry name" value="Cyt_c-like_dom_sf"/>
</dbReference>
<sequence>MKQLSLWRSFLVGGTLLAVAAGAASASGGGHGFSLPFAPVIPRTWDSTALANAELPLATASASPRHVSAAYYYQLPERVAYKNYPVYAPGREPKGYWEWLQKQAPQVVFDPKTLHTEADWIKAGELLFDLPIDTDGAIISTDDVRNPAFYAYTKVPLTKDGVLPYTRYVVTEKGKVLVGNLSCAMCHTRVDKSGRVLKGAQGNFPGDRATAWAIRHTPNFPEPAVQFVTGALFDAPFVPNDPNSRLSHQPKEAIAQAFEALPPGTNGRQGTSILFPPTVPDLIGVQQRTYLDHGGLARHRSIGDMMRYIAINQSLDFMASYDGYIPVGVQHKTLPPAGKSQFSGTFDRYSEAQLFALAKYVYSLKPPTNPNQSTALTTRGNQVFIKQGCVSCHTPPLYTNNMLTPVDGFEVPEAHRTKYDIFEISIGTDPGYALKTRRGTGYYKVPSLRGVWYRGPFLHDGSLATLRDMLDPKRLRDDYVPTGFRGVGVTTKAVRGHEFGLELPDADREALLAFLKTL</sequence>
<keyword evidence="1 4" id="KW-0349">Heme</keyword>
<proteinExistence type="predicted"/>
<dbReference type="SUPFAM" id="SSF46626">
    <property type="entry name" value="Cytochrome c"/>
    <property type="match status" value="2"/>
</dbReference>
<dbReference type="PANTHER" id="PTHR30600:SF9">
    <property type="entry name" value="BLR7738 PROTEIN"/>
    <property type="match status" value="1"/>
</dbReference>
<accession>A0A7K1TIH8</accession>
<dbReference type="Gene3D" id="1.10.760.10">
    <property type="entry name" value="Cytochrome c-like domain"/>
    <property type="match status" value="1"/>
</dbReference>
<dbReference type="Proteomes" id="UP000441336">
    <property type="component" value="Unassembled WGS sequence"/>
</dbReference>
<evidence type="ECO:0000256" key="5">
    <source>
        <dbReference type="SAM" id="SignalP"/>
    </source>
</evidence>
<evidence type="ECO:0000259" key="6">
    <source>
        <dbReference type="PROSITE" id="PS51007"/>
    </source>
</evidence>
<dbReference type="AlphaFoldDB" id="A0A7K1TIH8"/>
<name>A0A7K1TIH8_9BACT</name>
<evidence type="ECO:0000313" key="7">
    <source>
        <dbReference type="EMBL" id="MVN78195.1"/>
    </source>
</evidence>
<evidence type="ECO:0000256" key="3">
    <source>
        <dbReference type="ARBA" id="ARBA00023004"/>
    </source>
</evidence>
<dbReference type="GO" id="GO:0020037">
    <property type="term" value="F:heme binding"/>
    <property type="evidence" value="ECO:0007669"/>
    <property type="project" value="InterPro"/>
</dbReference>
<feature type="signal peptide" evidence="5">
    <location>
        <begin position="1"/>
        <end position="26"/>
    </location>
</feature>
<reference evidence="7 8" key="1">
    <citation type="submission" date="2019-12" db="EMBL/GenBank/DDBJ databases">
        <title>Hymenobacter sp. HMF4947 Genome sequencing and assembly.</title>
        <authorList>
            <person name="Kang H."/>
            <person name="Cha I."/>
            <person name="Kim H."/>
            <person name="Joh K."/>
        </authorList>
    </citation>
    <scope>NUCLEOTIDE SEQUENCE [LARGE SCALE GENOMIC DNA]</scope>
    <source>
        <strain evidence="7 8">HMF4947</strain>
    </source>
</reference>
<keyword evidence="8" id="KW-1185">Reference proteome</keyword>
<dbReference type="EMBL" id="WQKZ01000004">
    <property type="protein sequence ID" value="MVN78195.1"/>
    <property type="molecule type" value="Genomic_DNA"/>
</dbReference>
<protein>
    <recommendedName>
        <fullName evidence="6">Cytochrome c domain-containing protein</fullName>
    </recommendedName>
</protein>
<dbReference type="InterPro" id="IPR009056">
    <property type="entry name" value="Cyt_c-like_dom"/>
</dbReference>
<keyword evidence="2 4" id="KW-0479">Metal-binding</keyword>